<dbReference type="EMBL" id="JADBJN010000001">
    <property type="protein sequence ID" value="KAG5683707.1"/>
    <property type="molecule type" value="Genomic_DNA"/>
</dbReference>
<dbReference type="SUPFAM" id="SSF56436">
    <property type="entry name" value="C-type lectin-like"/>
    <property type="match status" value="1"/>
</dbReference>
<dbReference type="Proteomes" id="UP001107558">
    <property type="component" value="Chromosome 1"/>
</dbReference>
<reference evidence="2" key="1">
    <citation type="submission" date="2021-03" db="EMBL/GenBank/DDBJ databases">
        <title>Chromosome level genome of the anhydrobiotic midge Polypedilum vanderplanki.</title>
        <authorList>
            <person name="Yoshida Y."/>
            <person name="Kikawada T."/>
            <person name="Gusev O."/>
        </authorList>
    </citation>
    <scope>NUCLEOTIDE SEQUENCE</scope>
    <source>
        <strain evidence="2">NIAS01</strain>
        <tissue evidence="2">Whole body or cell culture</tissue>
    </source>
</reference>
<dbReference type="PANTHER" id="PTHR22803">
    <property type="entry name" value="MANNOSE, PHOSPHOLIPASE, LECTIN RECEPTOR RELATED"/>
    <property type="match status" value="1"/>
</dbReference>
<comment type="caution">
    <text evidence="2">The sequence shown here is derived from an EMBL/GenBank/DDBJ whole genome shotgun (WGS) entry which is preliminary data.</text>
</comment>
<dbReference type="OrthoDB" id="7950296at2759"/>
<sequence length="180" mass="21290">MSCIVFVFLTSLDPFHIVGTRLLPHVKQDAKHLDDAHYYEKYYYVPRNVKTSWEKAKNYCESNGYQLATFETLDELNSILKSRMQYQQKLFTHYTLIGGQTHQLMSKQNWFWIYSGKQIAYKMIWENDKPNGDEGNGYCLSFGPTMNSLKFNDLSCNSSHHYTFICMKVKKFMKLKILFL</sequence>
<keyword evidence="3" id="KW-1185">Reference proteome</keyword>
<organism evidence="2 3">
    <name type="scientific">Polypedilum vanderplanki</name>
    <name type="common">Sleeping chironomid midge</name>
    <dbReference type="NCBI Taxonomy" id="319348"/>
    <lineage>
        <taxon>Eukaryota</taxon>
        <taxon>Metazoa</taxon>
        <taxon>Ecdysozoa</taxon>
        <taxon>Arthropoda</taxon>
        <taxon>Hexapoda</taxon>
        <taxon>Insecta</taxon>
        <taxon>Pterygota</taxon>
        <taxon>Neoptera</taxon>
        <taxon>Endopterygota</taxon>
        <taxon>Diptera</taxon>
        <taxon>Nematocera</taxon>
        <taxon>Chironomoidea</taxon>
        <taxon>Chironomidae</taxon>
        <taxon>Chironominae</taxon>
        <taxon>Polypedilum</taxon>
        <taxon>Polypedilum</taxon>
    </lineage>
</organism>
<dbReference type="Gene3D" id="3.10.100.10">
    <property type="entry name" value="Mannose-Binding Protein A, subunit A"/>
    <property type="match status" value="1"/>
</dbReference>
<dbReference type="InterPro" id="IPR016186">
    <property type="entry name" value="C-type_lectin-like/link_sf"/>
</dbReference>
<dbReference type="CDD" id="cd00037">
    <property type="entry name" value="CLECT"/>
    <property type="match status" value="1"/>
</dbReference>
<evidence type="ECO:0000259" key="1">
    <source>
        <dbReference type="PROSITE" id="PS50041"/>
    </source>
</evidence>
<proteinExistence type="predicted"/>
<feature type="domain" description="C-type lectin" evidence="1">
    <location>
        <begin position="38"/>
        <end position="162"/>
    </location>
</feature>
<dbReference type="InterPro" id="IPR016187">
    <property type="entry name" value="CTDL_fold"/>
</dbReference>
<dbReference type="InterPro" id="IPR050111">
    <property type="entry name" value="C-type_lectin/snaclec_domain"/>
</dbReference>
<evidence type="ECO:0000313" key="3">
    <source>
        <dbReference type="Proteomes" id="UP001107558"/>
    </source>
</evidence>
<gene>
    <name evidence="2" type="ORF">PVAND_012973</name>
</gene>
<accession>A0A9J6CQ17</accession>
<dbReference type="PROSITE" id="PS50041">
    <property type="entry name" value="C_TYPE_LECTIN_2"/>
    <property type="match status" value="1"/>
</dbReference>
<name>A0A9J6CQ17_POLVA</name>
<dbReference type="SMART" id="SM00034">
    <property type="entry name" value="CLECT"/>
    <property type="match status" value="1"/>
</dbReference>
<dbReference type="InterPro" id="IPR001304">
    <property type="entry name" value="C-type_lectin-like"/>
</dbReference>
<protein>
    <recommendedName>
        <fullName evidence="1">C-type lectin domain-containing protein</fullName>
    </recommendedName>
</protein>
<dbReference type="AlphaFoldDB" id="A0A9J6CQ17"/>
<dbReference type="Pfam" id="PF00059">
    <property type="entry name" value="Lectin_C"/>
    <property type="match status" value="1"/>
</dbReference>
<evidence type="ECO:0000313" key="2">
    <source>
        <dbReference type="EMBL" id="KAG5683707.1"/>
    </source>
</evidence>